<name>A0ABQ4WF67_9ASTR</name>
<protein>
    <submittedName>
        <fullName evidence="5">Retrotransposon protein, putative, ty1-copia subclass</fullName>
    </submittedName>
</protein>
<evidence type="ECO:0000256" key="1">
    <source>
        <dbReference type="ARBA" id="ARBA00022723"/>
    </source>
</evidence>
<dbReference type="InterPro" id="IPR036397">
    <property type="entry name" value="RNaseH_sf"/>
</dbReference>
<dbReference type="PANTHER" id="PTHR42648:SF27">
    <property type="entry name" value="RNA-DIRECTED DNA POLYMERASE"/>
    <property type="match status" value="1"/>
</dbReference>
<feature type="domain" description="Integrase catalytic" evidence="4">
    <location>
        <begin position="236"/>
        <end position="407"/>
    </location>
</feature>
<dbReference type="InterPro" id="IPR013103">
    <property type="entry name" value="RVT_2"/>
</dbReference>
<proteinExistence type="predicted"/>
<keyword evidence="2" id="KW-0378">Hydrolase</keyword>
<reference evidence="5" key="2">
    <citation type="submission" date="2022-01" db="EMBL/GenBank/DDBJ databases">
        <authorList>
            <person name="Yamashiro T."/>
            <person name="Shiraishi A."/>
            <person name="Satake H."/>
            <person name="Nakayama K."/>
        </authorList>
    </citation>
    <scope>NUCLEOTIDE SEQUENCE</scope>
</reference>
<dbReference type="EMBL" id="BQNB010008589">
    <property type="protein sequence ID" value="GJS51493.1"/>
    <property type="molecule type" value="Genomic_DNA"/>
</dbReference>
<dbReference type="InterPro" id="IPR001584">
    <property type="entry name" value="Integrase_cat-core"/>
</dbReference>
<dbReference type="InterPro" id="IPR039537">
    <property type="entry name" value="Retrotran_Ty1/copia-like"/>
</dbReference>
<evidence type="ECO:0000313" key="6">
    <source>
        <dbReference type="Proteomes" id="UP001151760"/>
    </source>
</evidence>
<evidence type="ECO:0000259" key="4">
    <source>
        <dbReference type="PROSITE" id="PS50994"/>
    </source>
</evidence>
<dbReference type="Pfam" id="PF00665">
    <property type="entry name" value="rve"/>
    <property type="match status" value="1"/>
</dbReference>
<sequence>MGKTVGELHAMLIEYAKGKGKANGKGKDKQVYIPKPKNPKPSAKEHPTKDDTCHHCKEVGHCKRNYPSYLVELIKKKKQVGTASSSDVFIIELFSFPTKSWVYDTSCDKCHHAPSILRGVVSVHRLVENRFVQRFTDFGISVSKNNIHYFNAIPCNGIYEIDMHNLVPNVNSIYNVSTKRAKHNLDSTYLWHCRLTHISKKCIEKLQHEGLLKSTDDESFDQCVSCLSGKMTRKSFPHRPERATDLLGIIHTDVCGPLRHVSKQGASYFITFTDDYSRYGYVYLLKHKHEVFETFKVFKNEVENQLGKTIKALRSDRGGEYISQEFKDYLKACGIVQQLTPPYTPQHNGVSERRNRTLLDMVRSMMNLTTLPLSFWDYALESATRILNMVPTKKVDKTPYELWYGKVPNLSYLKVWGCEALVKRDTPDKLQQRFVKFVARYDEFLEKNLISQEVSGRAIDLEEIQDEDTSPSEITSEIPMEVEGFEPPQEEEILIRRSERTRRAPNRLCLNVEAEEHSLGDLNEPTSYKAAILDSESNKWIDAMNAEIQSMMDNMVWVLVDLPPGCKTVGSKWIFKKKTDMDGIVHTYKARLVAKGYTQLYGVDYEETFSPVADIRAIRILISIAAYYDYEIWQMDIKQPS</sequence>
<dbReference type="PROSITE" id="PS50994">
    <property type="entry name" value="INTEGRASE"/>
    <property type="match status" value="1"/>
</dbReference>
<dbReference type="InterPro" id="IPR012337">
    <property type="entry name" value="RNaseH-like_sf"/>
</dbReference>
<dbReference type="SUPFAM" id="SSF53098">
    <property type="entry name" value="Ribonuclease H-like"/>
    <property type="match status" value="1"/>
</dbReference>
<organism evidence="5 6">
    <name type="scientific">Tanacetum coccineum</name>
    <dbReference type="NCBI Taxonomy" id="301880"/>
    <lineage>
        <taxon>Eukaryota</taxon>
        <taxon>Viridiplantae</taxon>
        <taxon>Streptophyta</taxon>
        <taxon>Embryophyta</taxon>
        <taxon>Tracheophyta</taxon>
        <taxon>Spermatophyta</taxon>
        <taxon>Magnoliopsida</taxon>
        <taxon>eudicotyledons</taxon>
        <taxon>Gunneridae</taxon>
        <taxon>Pentapetalae</taxon>
        <taxon>asterids</taxon>
        <taxon>campanulids</taxon>
        <taxon>Asterales</taxon>
        <taxon>Asteraceae</taxon>
        <taxon>Asteroideae</taxon>
        <taxon>Anthemideae</taxon>
        <taxon>Anthemidinae</taxon>
        <taxon>Tanacetum</taxon>
    </lineage>
</organism>
<evidence type="ECO:0000313" key="5">
    <source>
        <dbReference type="EMBL" id="GJS51493.1"/>
    </source>
</evidence>
<accession>A0ABQ4WF67</accession>
<dbReference type="Pfam" id="PF13976">
    <property type="entry name" value="gag_pre-integrs"/>
    <property type="match status" value="1"/>
</dbReference>
<comment type="caution">
    <text evidence="5">The sequence shown here is derived from an EMBL/GenBank/DDBJ whole genome shotgun (WGS) entry which is preliminary data.</text>
</comment>
<keyword evidence="1" id="KW-0479">Metal-binding</keyword>
<feature type="region of interest" description="Disordered" evidence="3">
    <location>
        <begin position="19"/>
        <end position="50"/>
    </location>
</feature>
<dbReference type="Proteomes" id="UP001151760">
    <property type="component" value="Unassembled WGS sequence"/>
</dbReference>
<evidence type="ECO:0000256" key="2">
    <source>
        <dbReference type="ARBA" id="ARBA00022801"/>
    </source>
</evidence>
<keyword evidence="6" id="KW-1185">Reference proteome</keyword>
<dbReference type="Pfam" id="PF07727">
    <property type="entry name" value="RVT_2"/>
    <property type="match status" value="1"/>
</dbReference>
<evidence type="ECO:0000256" key="3">
    <source>
        <dbReference type="SAM" id="MobiDB-lite"/>
    </source>
</evidence>
<dbReference type="PANTHER" id="PTHR42648">
    <property type="entry name" value="TRANSPOSASE, PUTATIVE-RELATED"/>
    <property type="match status" value="1"/>
</dbReference>
<reference evidence="5" key="1">
    <citation type="journal article" date="2022" name="Int. J. Mol. Sci.">
        <title>Draft Genome of Tanacetum Coccineum: Genomic Comparison of Closely Related Tanacetum-Family Plants.</title>
        <authorList>
            <person name="Yamashiro T."/>
            <person name="Shiraishi A."/>
            <person name="Nakayama K."/>
            <person name="Satake H."/>
        </authorList>
    </citation>
    <scope>NUCLEOTIDE SEQUENCE</scope>
</reference>
<gene>
    <name evidence="5" type="ORF">Tco_0624855</name>
</gene>
<dbReference type="InterPro" id="IPR025724">
    <property type="entry name" value="GAG-pre-integrase_dom"/>
</dbReference>
<dbReference type="Gene3D" id="3.30.420.10">
    <property type="entry name" value="Ribonuclease H-like superfamily/Ribonuclease H"/>
    <property type="match status" value="1"/>
</dbReference>